<evidence type="ECO:0000256" key="3">
    <source>
        <dbReference type="ARBA" id="ARBA00022821"/>
    </source>
</evidence>
<dbReference type="EMBL" id="AP015042">
    <property type="protein sequence ID" value="BAT96750.1"/>
    <property type="molecule type" value="Genomic_DNA"/>
</dbReference>
<dbReference type="OrthoDB" id="1936883at2759"/>
<dbReference type="InterPro" id="IPR058192">
    <property type="entry name" value="WHD_ROQ1-like"/>
</dbReference>
<feature type="domain" description="TIR" evidence="5">
    <location>
        <begin position="22"/>
        <end position="191"/>
    </location>
</feature>
<name>A0A0S3SV62_PHAAN</name>
<dbReference type="GO" id="GO:0006952">
    <property type="term" value="P:defense response"/>
    <property type="evidence" value="ECO:0007669"/>
    <property type="project" value="UniProtKB-KW"/>
</dbReference>
<dbReference type="InterPro" id="IPR036390">
    <property type="entry name" value="WH_DNA-bd_sf"/>
</dbReference>
<dbReference type="InterPro" id="IPR027417">
    <property type="entry name" value="P-loop_NTPase"/>
</dbReference>
<dbReference type="PROSITE" id="PS50104">
    <property type="entry name" value="TIR"/>
    <property type="match status" value="1"/>
</dbReference>
<dbReference type="FunFam" id="3.40.50.10140:FF:000007">
    <property type="entry name" value="Disease resistance protein (TIR-NBS-LRR class)"/>
    <property type="match status" value="1"/>
</dbReference>
<keyword evidence="3" id="KW-0611">Plant defense</keyword>
<proteinExistence type="predicted"/>
<organism evidence="6 7">
    <name type="scientific">Vigna angularis var. angularis</name>
    <dbReference type="NCBI Taxonomy" id="157739"/>
    <lineage>
        <taxon>Eukaryota</taxon>
        <taxon>Viridiplantae</taxon>
        <taxon>Streptophyta</taxon>
        <taxon>Embryophyta</taxon>
        <taxon>Tracheophyta</taxon>
        <taxon>Spermatophyta</taxon>
        <taxon>Magnoliopsida</taxon>
        <taxon>eudicotyledons</taxon>
        <taxon>Gunneridae</taxon>
        <taxon>Pentapetalae</taxon>
        <taxon>rosids</taxon>
        <taxon>fabids</taxon>
        <taxon>Fabales</taxon>
        <taxon>Fabaceae</taxon>
        <taxon>Papilionoideae</taxon>
        <taxon>50 kb inversion clade</taxon>
        <taxon>NPAAA clade</taxon>
        <taxon>indigoferoid/millettioid clade</taxon>
        <taxon>Phaseoleae</taxon>
        <taxon>Vigna</taxon>
    </lineage>
</organism>
<gene>
    <name evidence="6" type="primary">Vigan.09G003500</name>
    <name evidence="6" type="ORF">VIGAN_09003500</name>
</gene>
<dbReference type="InterPro" id="IPR042197">
    <property type="entry name" value="Apaf_helical"/>
</dbReference>
<dbReference type="GO" id="GO:0043531">
    <property type="term" value="F:ADP binding"/>
    <property type="evidence" value="ECO:0007669"/>
    <property type="project" value="InterPro"/>
</dbReference>
<dbReference type="AlphaFoldDB" id="A0A0S3SV62"/>
<dbReference type="SUPFAM" id="SSF52540">
    <property type="entry name" value="P-loop containing nucleoside triphosphate hydrolases"/>
    <property type="match status" value="1"/>
</dbReference>
<keyword evidence="2" id="KW-0677">Repeat</keyword>
<dbReference type="GO" id="GO:0007165">
    <property type="term" value="P:signal transduction"/>
    <property type="evidence" value="ECO:0007669"/>
    <property type="project" value="InterPro"/>
</dbReference>
<dbReference type="InterPro" id="IPR000157">
    <property type="entry name" value="TIR_dom"/>
</dbReference>
<dbReference type="InterPro" id="IPR044974">
    <property type="entry name" value="Disease_R_plants"/>
</dbReference>
<dbReference type="Gene3D" id="3.40.50.300">
    <property type="entry name" value="P-loop containing nucleotide triphosphate hydrolases"/>
    <property type="match status" value="1"/>
</dbReference>
<keyword evidence="4" id="KW-0520">NAD</keyword>
<keyword evidence="1" id="KW-0433">Leucine-rich repeat</keyword>
<dbReference type="Gene3D" id="3.40.50.10140">
    <property type="entry name" value="Toll/interleukin-1 receptor homology (TIR) domain"/>
    <property type="match status" value="1"/>
</dbReference>
<evidence type="ECO:0000313" key="6">
    <source>
        <dbReference type="EMBL" id="BAT96750.1"/>
    </source>
</evidence>
<evidence type="ECO:0000259" key="5">
    <source>
        <dbReference type="PROSITE" id="PS50104"/>
    </source>
</evidence>
<dbReference type="Gene3D" id="1.10.8.430">
    <property type="entry name" value="Helical domain of apoptotic protease-activating factors"/>
    <property type="match status" value="1"/>
</dbReference>
<protein>
    <recommendedName>
        <fullName evidence="5">TIR domain-containing protein</fullName>
    </recommendedName>
</protein>
<accession>A0A0S3SV62</accession>
<dbReference type="Proteomes" id="UP000291084">
    <property type="component" value="Chromosome 9"/>
</dbReference>
<dbReference type="InterPro" id="IPR002182">
    <property type="entry name" value="NB-ARC"/>
</dbReference>
<dbReference type="Pfam" id="PF01582">
    <property type="entry name" value="TIR"/>
    <property type="match status" value="1"/>
</dbReference>
<dbReference type="PRINTS" id="PR00364">
    <property type="entry name" value="DISEASERSIST"/>
</dbReference>
<evidence type="ECO:0000256" key="2">
    <source>
        <dbReference type="ARBA" id="ARBA00022737"/>
    </source>
</evidence>
<dbReference type="InterPro" id="IPR035897">
    <property type="entry name" value="Toll_tir_struct_dom_sf"/>
</dbReference>
<dbReference type="SUPFAM" id="SSF52200">
    <property type="entry name" value="Toll/Interleukin receptor TIR domain"/>
    <property type="match status" value="1"/>
</dbReference>
<evidence type="ECO:0000256" key="4">
    <source>
        <dbReference type="ARBA" id="ARBA00023027"/>
    </source>
</evidence>
<reference evidence="6 7" key="1">
    <citation type="journal article" date="2015" name="Sci. Rep.">
        <title>The power of single molecule real-time sequencing technology in the de novo assembly of a eukaryotic genome.</title>
        <authorList>
            <person name="Sakai H."/>
            <person name="Naito K."/>
            <person name="Ogiso-Tanaka E."/>
            <person name="Takahashi Y."/>
            <person name="Iseki K."/>
            <person name="Muto C."/>
            <person name="Satou K."/>
            <person name="Teruya K."/>
            <person name="Shiroma A."/>
            <person name="Shimoji M."/>
            <person name="Hirano T."/>
            <person name="Itoh T."/>
            <person name="Kaga A."/>
            <person name="Tomooka N."/>
        </authorList>
    </citation>
    <scope>NUCLEOTIDE SEQUENCE [LARGE SCALE GENOMIC DNA]</scope>
    <source>
        <strain evidence="7">cv. Shumari</strain>
    </source>
</reference>
<dbReference type="PANTHER" id="PTHR11017:SF560">
    <property type="entry name" value="RESISTANCE PROTEIN (TIR-NBS-LRR CLASS), PUTATIVE-RELATED"/>
    <property type="match status" value="1"/>
</dbReference>
<dbReference type="PANTHER" id="PTHR11017">
    <property type="entry name" value="LEUCINE-RICH REPEAT-CONTAINING PROTEIN"/>
    <property type="match status" value="1"/>
</dbReference>
<dbReference type="Pfam" id="PF23282">
    <property type="entry name" value="WHD_ROQ1"/>
    <property type="match status" value="1"/>
</dbReference>
<evidence type="ECO:0000313" key="7">
    <source>
        <dbReference type="Proteomes" id="UP000291084"/>
    </source>
</evidence>
<dbReference type="SMART" id="SM00255">
    <property type="entry name" value="TIR"/>
    <property type="match status" value="1"/>
</dbReference>
<dbReference type="Pfam" id="PF00931">
    <property type="entry name" value="NB-ARC"/>
    <property type="match status" value="1"/>
</dbReference>
<sequence length="638" mass="73428">MEFASSSLSSSSSSFLTSEPHFIHDVFINFGGEEIGRRFVSHLHSVLLQAQVKTFISQENLHDGMKLEEHMRAIGHTKITIIVFSKSYTESACCLLELEKIIECHETFGQIVLPVFYEIDPLDVRHQKDDFGKALEDTAYRTYSGEQLQHARSRWSSALNRVAGMTGWDDRDFRYDAELVERIVSRVNTLLDYKDLFITEYPVGLESRVEDVIKCIENQSTKVCMIGIWGMGGSGKTTIAKAIYNRIYREFIGKSFIENIRYEGYVALQENLLSDVLKSNLKVKTDGRGRTMIENGFSRKKLLIVLDDVNHIGQFENLCGSLEWFGQGTVIIITTRDISLLNQFSDNYVYKMDLLNENESLELFSWHAFREAKPRKERSELARNVVVYCEGLPLALQFLGSCLCDRRIEVWESVLLKLQRIPPNEQLLNVLKISFDNLRDTEKDIFLDVCCFFIGKEKDYVTEILNGCGLHADIGITVLIERGLIKVERNNKLQMCSLLQDMGREITCQECPEKPGKRSRLWMQGDVKYVLKENTGTEAILSLKLDSSIRDCFEAHAFKEMQRLRLLQLDHVQLSGDCEHISKQLRWICWRGFPYKCIPKNFHLENVIAMDLKHKSSSTRLETTTLETIPDFRAVKIP</sequence>
<dbReference type="SUPFAM" id="SSF46785">
    <property type="entry name" value="Winged helix' DNA-binding domain"/>
    <property type="match status" value="1"/>
</dbReference>
<evidence type="ECO:0000256" key="1">
    <source>
        <dbReference type="ARBA" id="ARBA00022614"/>
    </source>
</evidence>
<keyword evidence="7" id="KW-1185">Reference proteome</keyword>